<dbReference type="Proteomes" id="UP000092247">
    <property type="component" value="Unassembled WGS sequence"/>
</dbReference>
<dbReference type="Proteomes" id="UP000092377">
    <property type="component" value="Unassembled WGS sequence"/>
</dbReference>
<dbReference type="AlphaFoldDB" id="A0A1B8HMY7"/>
<keyword evidence="7" id="KW-1185">Reference proteome</keyword>
<dbReference type="EMBL" id="LZEY01000045">
    <property type="protein sequence ID" value="OBU05062.1"/>
    <property type="molecule type" value="Genomic_DNA"/>
</dbReference>
<dbReference type="SMART" id="SM00530">
    <property type="entry name" value="HTH_XRE"/>
    <property type="match status" value="1"/>
</dbReference>
<keyword evidence="1" id="KW-0238">DNA-binding</keyword>
<sequence>METEYIYSCVGSRIKEKRKYLGLSVVRLAEDMGITQQQFNRYERGTSRISIHYLIYLAELFHVPVEYFFNKE</sequence>
<dbReference type="Gene3D" id="1.10.260.40">
    <property type="entry name" value="lambda repressor-like DNA-binding domains"/>
    <property type="match status" value="1"/>
</dbReference>
<proteinExistence type="predicted"/>
<dbReference type="EMBL" id="VXKB01000001">
    <property type="protein sequence ID" value="KAA8717955.1"/>
    <property type="molecule type" value="Genomic_DNA"/>
</dbReference>
<dbReference type="RefSeq" id="WP_067365057.1">
    <property type="nucleotide sequence ID" value="NZ_BAAAFS010000001.1"/>
</dbReference>
<evidence type="ECO:0000313" key="5">
    <source>
        <dbReference type="EMBL" id="OBU10672.1"/>
    </source>
</evidence>
<accession>A0A1B8HMY7</accession>
<evidence type="ECO:0000313" key="4">
    <source>
        <dbReference type="EMBL" id="OBU05062.1"/>
    </source>
</evidence>
<dbReference type="EMBL" id="LZEX01000002">
    <property type="protein sequence ID" value="OBU10672.1"/>
    <property type="molecule type" value="Genomic_DNA"/>
</dbReference>
<dbReference type="Proteomes" id="UP000322181">
    <property type="component" value="Unassembled WGS sequence"/>
</dbReference>
<evidence type="ECO:0000256" key="1">
    <source>
        <dbReference type="ARBA" id="ARBA00023125"/>
    </source>
</evidence>
<dbReference type="InterPro" id="IPR001387">
    <property type="entry name" value="Cro/C1-type_HTH"/>
</dbReference>
<gene>
    <name evidence="5" type="ORF">AYY17_14170</name>
    <name evidence="4" type="ORF">AYY18_08215</name>
    <name evidence="3" type="ORF">F4V73_09080</name>
</gene>
<protein>
    <submittedName>
        <fullName evidence="3 5">Transcriptional regulator</fullName>
    </submittedName>
</protein>
<feature type="domain" description="HTH cro/C1-type" evidence="2">
    <location>
        <begin position="14"/>
        <end position="68"/>
    </location>
</feature>
<dbReference type="PANTHER" id="PTHR46558:SF11">
    <property type="entry name" value="HTH-TYPE TRANSCRIPTIONAL REGULATOR XRE"/>
    <property type="match status" value="1"/>
</dbReference>
<reference evidence="7" key="2">
    <citation type="submission" date="2016-06" db="EMBL/GenBank/DDBJ databases">
        <authorList>
            <person name="Butler K."/>
        </authorList>
    </citation>
    <scope>NUCLEOTIDE SEQUENCE [LARGE SCALE GENOMIC DNA]</scope>
    <source>
        <strain evidence="7">GCSL-Mp20</strain>
    </source>
</reference>
<evidence type="ECO:0000313" key="3">
    <source>
        <dbReference type="EMBL" id="KAA8717955.1"/>
    </source>
</evidence>
<evidence type="ECO:0000313" key="6">
    <source>
        <dbReference type="Proteomes" id="UP000092247"/>
    </source>
</evidence>
<dbReference type="OrthoDB" id="5683219at2"/>
<comment type="caution">
    <text evidence="5">The sequence shown here is derived from an EMBL/GenBank/DDBJ whole genome shotgun (WGS) entry which is preliminary data.</text>
</comment>
<dbReference type="STRING" id="368603.AYY16_17425"/>
<dbReference type="SUPFAM" id="SSF47413">
    <property type="entry name" value="lambda repressor-like DNA-binding domains"/>
    <property type="match status" value="1"/>
</dbReference>
<name>A0A1B8HMY7_9GAMM</name>
<dbReference type="InterPro" id="IPR010982">
    <property type="entry name" value="Lambda_DNA-bd_dom_sf"/>
</dbReference>
<dbReference type="CDD" id="cd00093">
    <property type="entry name" value="HTH_XRE"/>
    <property type="match status" value="1"/>
</dbReference>
<organism evidence="5 6">
    <name type="scientific">Morganella psychrotolerans</name>
    <dbReference type="NCBI Taxonomy" id="368603"/>
    <lineage>
        <taxon>Bacteria</taxon>
        <taxon>Pseudomonadati</taxon>
        <taxon>Pseudomonadota</taxon>
        <taxon>Gammaproteobacteria</taxon>
        <taxon>Enterobacterales</taxon>
        <taxon>Morganellaceae</taxon>
        <taxon>Morganella</taxon>
    </lineage>
</organism>
<dbReference type="PROSITE" id="PS50943">
    <property type="entry name" value="HTH_CROC1"/>
    <property type="match status" value="1"/>
</dbReference>
<evidence type="ECO:0000313" key="7">
    <source>
        <dbReference type="Proteomes" id="UP000092377"/>
    </source>
</evidence>
<evidence type="ECO:0000259" key="2">
    <source>
        <dbReference type="PROSITE" id="PS50943"/>
    </source>
</evidence>
<dbReference type="GO" id="GO:0003677">
    <property type="term" value="F:DNA binding"/>
    <property type="evidence" value="ECO:0007669"/>
    <property type="project" value="UniProtKB-KW"/>
</dbReference>
<reference evidence="3 8" key="3">
    <citation type="submission" date="2019-09" db="EMBL/GenBank/DDBJ databases">
        <title>Draft genome sequence of various Type strains from the CCUG.</title>
        <authorList>
            <person name="Pineiro-Iglesias B."/>
            <person name="Tunovic T."/>
            <person name="Unosson C."/>
            <person name="Inganas E."/>
            <person name="Ohlen M."/>
            <person name="Cardew S."/>
            <person name="Jensie-Markopoulos S."/>
            <person name="Salva-Serra F."/>
            <person name="Jaen-Luchoro D."/>
            <person name="Karlsson R."/>
            <person name="Svensson-Stadler L."/>
            <person name="Chun J."/>
            <person name="Moore E."/>
        </authorList>
    </citation>
    <scope>NUCLEOTIDE SEQUENCE [LARGE SCALE GENOMIC DNA]</scope>
    <source>
        <strain evidence="3 8">CCUG 53682T</strain>
    </source>
</reference>
<dbReference type="Pfam" id="PF01381">
    <property type="entry name" value="HTH_3"/>
    <property type="match status" value="1"/>
</dbReference>
<reference evidence="5 6" key="1">
    <citation type="submission" date="2016-06" db="EMBL/GenBank/DDBJ databases">
        <authorList>
            <person name="Kjaerup R.B."/>
            <person name="Dalgaard T.S."/>
            <person name="Juul-Madsen H.R."/>
        </authorList>
    </citation>
    <scope>NUCLEOTIDE SEQUENCE [LARGE SCALE GENOMIC DNA]</scope>
    <source>
        <strain evidence="4">GCSL-Mp20</strain>
        <strain evidence="5 6">GCSL-Mp3</strain>
    </source>
</reference>
<dbReference type="PANTHER" id="PTHR46558">
    <property type="entry name" value="TRACRIPTIONAL REGULATORY PROTEIN-RELATED-RELATED"/>
    <property type="match status" value="1"/>
</dbReference>
<evidence type="ECO:0000313" key="8">
    <source>
        <dbReference type="Proteomes" id="UP000322181"/>
    </source>
</evidence>